<dbReference type="Proteomes" id="UP000501926">
    <property type="component" value="Chromosome"/>
</dbReference>
<reference evidence="1 2" key="1">
    <citation type="submission" date="2020-02" db="EMBL/GenBank/DDBJ databases">
        <title>Newly sequenced genome of strain CSTR1 showed variability in Candidatus Kuenenia stuttgartiensis genomes.</title>
        <authorList>
            <person name="Ding C."/>
            <person name="Adrian L."/>
        </authorList>
    </citation>
    <scope>NUCLEOTIDE SEQUENCE [LARGE SCALE GENOMIC DNA]</scope>
    <source>
        <strain evidence="1 2">CSTR1</strain>
    </source>
</reference>
<accession>A0A6G7GPM3</accession>
<dbReference type="EMBL" id="CP049055">
    <property type="protein sequence ID" value="QII11273.1"/>
    <property type="molecule type" value="Genomic_DNA"/>
</dbReference>
<evidence type="ECO:0000313" key="2">
    <source>
        <dbReference type="Proteomes" id="UP000501926"/>
    </source>
</evidence>
<name>A0A6G7GPM3_KUEST</name>
<sequence length="45" mass="5169">MKTIFIAKTAVISQGILEQLRHVMVLGKDGFCRFKREGRRGRYGT</sequence>
<dbReference type="RefSeq" id="WP_157820363.1">
    <property type="nucleotide sequence ID" value="NZ_CP049055.1"/>
</dbReference>
<protein>
    <submittedName>
        <fullName evidence="1">Uncharacterized protein</fullName>
    </submittedName>
</protein>
<evidence type="ECO:0000313" key="1">
    <source>
        <dbReference type="EMBL" id="QII11273.1"/>
    </source>
</evidence>
<gene>
    <name evidence="1" type="ORF">KsCSTR_18940</name>
</gene>
<dbReference type="AlphaFoldDB" id="A0A6G7GPM3"/>
<proteinExistence type="predicted"/>
<organism evidence="1 2">
    <name type="scientific">Kuenenia stuttgartiensis</name>
    <dbReference type="NCBI Taxonomy" id="174633"/>
    <lineage>
        <taxon>Bacteria</taxon>
        <taxon>Pseudomonadati</taxon>
        <taxon>Planctomycetota</taxon>
        <taxon>Candidatus Brocadiia</taxon>
        <taxon>Candidatus Brocadiales</taxon>
        <taxon>Candidatus Brocadiaceae</taxon>
        <taxon>Candidatus Kuenenia</taxon>
    </lineage>
</organism>